<evidence type="ECO:0000313" key="1">
    <source>
        <dbReference type="EMBL" id="PBK86715.1"/>
    </source>
</evidence>
<name>A0A2H3CUL9_ARMGA</name>
<proteinExistence type="predicted"/>
<dbReference type="EMBL" id="KZ293682">
    <property type="protein sequence ID" value="PBK86715.1"/>
    <property type="molecule type" value="Genomic_DNA"/>
</dbReference>
<sequence length="191" mass="21768">MCDSQPERMRTTTYERLNRNDDDLRRNSIFICSPTCFSYLRAGNGAAYLTETPEGKMVKHCWVILTLSSTQSDVLYFSARIHPFLDNIDGHKAVKNIAYYAVHGNVDIPIQFDEINTTIQTYNWRSDGPATIERTFMIVITPASWTGQLWGYMALPHTGQSSEDLDLKTLASVMGRICHFVTCNEEIKETQ</sequence>
<dbReference type="InParanoid" id="A0A2H3CUL9"/>
<accession>A0A2H3CUL9</accession>
<reference evidence="2" key="1">
    <citation type="journal article" date="2017" name="Nat. Ecol. Evol.">
        <title>Genome expansion and lineage-specific genetic innovations in the forest pathogenic fungi Armillaria.</title>
        <authorList>
            <person name="Sipos G."/>
            <person name="Prasanna A.N."/>
            <person name="Walter M.C."/>
            <person name="O'Connor E."/>
            <person name="Balint B."/>
            <person name="Krizsan K."/>
            <person name="Kiss B."/>
            <person name="Hess J."/>
            <person name="Varga T."/>
            <person name="Slot J."/>
            <person name="Riley R."/>
            <person name="Boka B."/>
            <person name="Rigling D."/>
            <person name="Barry K."/>
            <person name="Lee J."/>
            <person name="Mihaltcheva S."/>
            <person name="LaButti K."/>
            <person name="Lipzen A."/>
            <person name="Waldron R."/>
            <person name="Moloney N.M."/>
            <person name="Sperisen C."/>
            <person name="Kredics L."/>
            <person name="Vagvoelgyi C."/>
            <person name="Patrignani A."/>
            <person name="Fitzpatrick D."/>
            <person name="Nagy I."/>
            <person name="Doyle S."/>
            <person name="Anderson J.B."/>
            <person name="Grigoriev I.V."/>
            <person name="Gueldener U."/>
            <person name="Muensterkoetter M."/>
            <person name="Nagy L.G."/>
        </authorList>
    </citation>
    <scope>NUCLEOTIDE SEQUENCE [LARGE SCALE GENOMIC DNA]</scope>
    <source>
        <strain evidence="2">Ar21-2</strain>
    </source>
</reference>
<keyword evidence="2" id="KW-1185">Reference proteome</keyword>
<organism evidence="1 2">
    <name type="scientific">Armillaria gallica</name>
    <name type="common">Bulbous honey fungus</name>
    <name type="synonym">Armillaria bulbosa</name>
    <dbReference type="NCBI Taxonomy" id="47427"/>
    <lineage>
        <taxon>Eukaryota</taxon>
        <taxon>Fungi</taxon>
        <taxon>Dikarya</taxon>
        <taxon>Basidiomycota</taxon>
        <taxon>Agaricomycotina</taxon>
        <taxon>Agaricomycetes</taxon>
        <taxon>Agaricomycetidae</taxon>
        <taxon>Agaricales</taxon>
        <taxon>Marasmiineae</taxon>
        <taxon>Physalacriaceae</taxon>
        <taxon>Armillaria</taxon>
    </lineage>
</organism>
<dbReference type="Proteomes" id="UP000217790">
    <property type="component" value="Unassembled WGS sequence"/>
</dbReference>
<dbReference type="AlphaFoldDB" id="A0A2H3CUL9"/>
<protein>
    <submittedName>
        <fullName evidence="1">Uncharacterized protein</fullName>
    </submittedName>
</protein>
<evidence type="ECO:0000313" key="2">
    <source>
        <dbReference type="Proteomes" id="UP000217790"/>
    </source>
</evidence>
<gene>
    <name evidence="1" type="ORF">ARMGADRAFT_1035284</name>
</gene>